<evidence type="ECO:0000256" key="5">
    <source>
        <dbReference type="ARBA" id="ARBA00022729"/>
    </source>
</evidence>
<feature type="region of interest" description="Disordered" evidence="10">
    <location>
        <begin position="279"/>
        <end position="313"/>
    </location>
</feature>
<feature type="domain" description="NolW-like" evidence="13">
    <location>
        <begin position="254"/>
        <end position="359"/>
    </location>
</feature>
<evidence type="ECO:0000259" key="13">
    <source>
        <dbReference type="Pfam" id="PF03958"/>
    </source>
</evidence>
<feature type="signal peptide" evidence="11">
    <location>
        <begin position="1"/>
        <end position="23"/>
    </location>
</feature>
<dbReference type="EMBL" id="QKOE01000008">
    <property type="protein sequence ID" value="PZA16170.1"/>
    <property type="molecule type" value="Genomic_DNA"/>
</dbReference>
<evidence type="ECO:0000256" key="9">
    <source>
        <dbReference type="RuleBase" id="RU004004"/>
    </source>
</evidence>
<reference evidence="14 15" key="1">
    <citation type="submission" date="2018-06" db="EMBL/GenBank/DDBJ databases">
        <title>Azoarcus communis strain SWub3 genome.</title>
        <authorList>
            <person name="Zorraquino Salvo V."/>
            <person name="Toubiana D."/>
            <person name="Blumwald E."/>
        </authorList>
    </citation>
    <scope>NUCLEOTIDE SEQUENCE [LARGE SCALE GENOMIC DNA]</scope>
    <source>
        <strain evidence="14 15">SWub3</strain>
    </source>
</reference>
<sequence>MKLKILSSVSLILMLAGCASVPAGGPVLSTSAETLRQTAERNPVGAPPRARAQAEQPVEPVVPTLVKGSDIMIGTPSSRGALAVRGEAVSLRFEQAPMTEVVHAVFGDLLKLDYSLVTPLTGELTLHTQAPVPRDQVLPLLESALKANGISMVTDLTGRYQIGRSEALKGSVPVPRRTEALAAGGGSVIVPLQFIGATEMADILRPVASPESLLRVDTVRNLLMLSGTRQQLDGWLEIINTFDVDFLKGMSIGLFPLANSSVKDVDAALKSVLGSASVTTLPSSASSSSAQRQGETTRSASGAPAQSAAQGGDEAASPFLGLIRVVPIERLNALLVITPRAHYLEQARIWIERFDRPADSDVDGQLYVYPVQNGSAQHLANLLNGLYGSGQTSSSGIAAATRTGVTPSLSSTTQSSLGTGSSMSGSMGSLNASGNTAAAGTTGQGATVTQVSLDRGVKVVADDHNNALLIHASRSEYRRIESALRRLDVSPTQVLIEASIIEVTLTDALKYGLQWHFQDNLRGGWKGLGQLVEGESGAISELGAGFSYSVVNPAGTVRAVLSALADKSLLNVLSNPNVMVLDNHTATIQVGDQQPIQTASSVSEDGGLRTSSIQYKDTGVLLTVTPSVNAGDMVSMTVNQAITDVGDRDTATGQRSFNQRQINSRVAVRSGQTIVLGGLIRDNKTRGRQGIPLLHDIPVVGNLFGATTVDTVRTELLVLITPRVVRSEVDVDDVSAEMRERLRLLRSAEGLAGEEMSRLLPGRPMTDGATTAIPVKE</sequence>
<dbReference type="PRINTS" id="PR01032">
    <property type="entry name" value="PHAGEIV"/>
</dbReference>
<evidence type="ECO:0000256" key="10">
    <source>
        <dbReference type="SAM" id="MobiDB-lite"/>
    </source>
</evidence>
<dbReference type="OrthoDB" id="9775455at2"/>
<comment type="caution">
    <text evidence="14">The sequence shown here is derived from an EMBL/GenBank/DDBJ whole genome shotgun (WGS) entry which is preliminary data.</text>
</comment>
<dbReference type="InterPro" id="IPR013356">
    <property type="entry name" value="T2SS_GspD"/>
</dbReference>
<dbReference type="InterPro" id="IPR001775">
    <property type="entry name" value="GspD/PilQ"/>
</dbReference>
<keyword evidence="6" id="KW-0653">Protein transport</keyword>
<keyword evidence="4" id="KW-1134">Transmembrane beta strand</keyword>
<feature type="domain" description="Type II/III secretion system secretin-like" evidence="12">
    <location>
        <begin position="563"/>
        <end position="726"/>
    </location>
</feature>
<dbReference type="InterPro" id="IPR050810">
    <property type="entry name" value="Bact_Secretion_Sys_Channel"/>
</dbReference>
<dbReference type="GO" id="GO:0015627">
    <property type="term" value="C:type II protein secretion system complex"/>
    <property type="evidence" value="ECO:0007669"/>
    <property type="project" value="InterPro"/>
</dbReference>
<evidence type="ECO:0000256" key="7">
    <source>
        <dbReference type="ARBA" id="ARBA00023136"/>
    </source>
</evidence>
<evidence type="ECO:0000256" key="2">
    <source>
        <dbReference type="ARBA" id="ARBA00006980"/>
    </source>
</evidence>
<proteinExistence type="inferred from homology"/>
<dbReference type="AlphaFoldDB" id="A0A323UX18"/>
<dbReference type="Gene3D" id="3.55.50.30">
    <property type="match status" value="1"/>
</dbReference>
<evidence type="ECO:0000256" key="8">
    <source>
        <dbReference type="ARBA" id="ARBA00023237"/>
    </source>
</evidence>
<feature type="compositionally biased region" description="Low complexity" evidence="10">
    <location>
        <begin position="279"/>
        <end position="290"/>
    </location>
</feature>
<dbReference type="InterPro" id="IPR004846">
    <property type="entry name" value="T2SS/T3SS_dom"/>
</dbReference>
<organism evidence="14 15">
    <name type="scientific">Parazoarcus communis SWub3 = DSM 12120</name>
    <dbReference type="NCBI Taxonomy" id="1121029"/>
    <lineage>
        <taxon>Bacteria</taxon>
        <taxon>Pseudomonadati</taxon>
        <taxon>Pseudomonadota</taxon>
        <taxon>Betaproteobacteria</taxon>
        <taxon>Rhodocyclales</taxon>
        <taxon>Zoogloeaceae</taxon>
        <taxon>Parazoarcus</taxon>
    </lineage>
</organism>
<keyword evidence="8" id="KW-0998">Cell outer membrane</keyword>
<dbReference type="PROSITE" id="PS51257">
    <property type="entry name" value="PROKAR_LIPOPROTEIN"/>
    <property type="match status" value="1"/>
</dbReference>
<feature type="region of interest" description="Disordered" evidence="10">
    <location>
        <begin position="38"/>
        <end position="57"/>
    </location>
</feature>
<keyword evidence="7" id="KW-0472">Membrane</keyword>
<evidence type="ECO:0000256" key="4">
    <source>
        <dbReference type="ARBA" id="ARBA00022452"/>
    </source>
</evidence>
<evidence type="ECO:0000256" key="11">
    <source>
        <dbReference type="SAM" id="SignalP"/>
    </source>
</evidence>
<evidence type="ECO:0000256" key="3">
    <source>
        <dbReference type="ARBA" id="ARBA00022448"/>
    </source>
</evidence>
<dbReference type="PANTHER" id="PTHR30332:SF25">
    <property type="entry name" value="SECRETIN XPSD"/>
    <property type="match status" value="1"/>
</dbReference>
<gene>
    <name evidence="14" type="primary">gspD</name>
    <name evidence="14" type="ORF">DNK49_12695</name>
</gene>
<keyword evidence="3 9" id="KW-0813">Transport</keyword>
<accession>A0A323UX18</accession>
<dbReference type="InterPro" id="IPR038591">
    <property type="entry name" value="NolW-like_sf"/>
</dbReference>
<dbReference type="InterPro" id="IPR005644">
    <property type="entry name" value="NolW-like"/>
</dbReference>
<dbReference type="NCBIfam" id="TIGR02517">
    <property type="entry name" value="type_II_gspD"/>
    <property type="match status" value="1"/>
</dbReference>
<dbReference type="Proteomes" id="UP000248259">
    <property type="component" value="Unassembled WGS sequence"/>
</dbReference>
<feature type="domain" description="NolW-like" evidence="13">
    <location>
        <begin position="368"/>
        <end position="493"/>
    </location>
</feature>
<dbReference type="Pfam" id="PF03958">
    <property type="entry name" value="Secretin_N"/>
    <property type="match status" value="2"/>
</dbReference>
<dbReference type="Gene3D" id="3.30.1370.120">
    <property type="match status" value="3"/>
</dbReference>
<dbReference type="GO" id="GO:0015628">
    <property type="term" value="P:protein secretion by the type II secretion system"/>
    <property type="evidence" value="ECO:0007669"/>
    <property type="project" value="InterPro"/>
</dbReference>
<dbReference type="PRINTS" id="PR00811">
    <property type="entry name" value="BCTERIALGSPD"/>
</dbReference>
<dbReference type="PANTHER" id="PTHR30332">
    <property type="entry name" value="PROBABLE GENERAL SECRETION PATHWAY PROTEIN D"/>
    <property type="match status" value="1"/>
</dbReference>
<evidence type="ECO:0000256" key="6">
    <source>
        <dbReference type="ARBA" id="ARBA00022927"/>
    </source>
</evidence>
<feature type="compositionally biased region" description="Low complexity" evidence="10">
    <location>
        <begin position="299"/>
        <end position="312"/>
    </location>
</feature>
<dbReference type="RefSeq" id="WP_110525084.1">
    <property type="nucleotide sequence ID" value="NZ_QKOE01000008.1"/>
</dbReference>
<comment type="subcellular location">
    <subcellularLocation>
        <location evidence="1 9">Cell outer membrane</location>
    </subcellularLocation>
</comment>
<feature type="compositionally biased region" description="Low complexity" evidence="10">
    <location>
        <begin position="47"/>
        <end position="57"/>
    </location>
</feature>
<name>A0A323UX18_9RHOO</name>
<comment type="similarity">
    <text evidence="2">Belongs to the bacterial secretin family. GSP D subfamily.</text>
</comment>
<evidence type="ECO:0000259" key="12">
    <source>
        <dbReference type="Pfam" id="PF00263"/>
    </source>
</evidence>
<feature type="compositionally biased region" description="Low complexity" evidence="10">
    <location>
        <begin position="408"/>
        <end position="429"/>
    </location>
</feature>
<protein>
    <submittedName>
        <fullName evidence="14">Type II secretion system protein GspD</fullName>
    </submittedName>
</protein>
<keyword evidence="5 11" id="KW-0732">Signal</keyword>
<keyword evidence="4" id="KW-0812">Transmembrane</keyword>
<evidence type="ECO:0000313" key="14">
    <source>
        <dbReference type="EMBL" id="PZA16170.1"/>
    </source>
</evidence>
<evidence type="ECO:0000313" key="15">
    <source>
        <dbReference type="Proteomes" id="UP000248259"/>
    </source>
</evidence>
<evidence type="ECO:0000256" key="1">
    <source>
        <dbReference type="ARBA" id="ARBA00004442"/>
    </source>
</evidence>
<feature type="chain" id="PRO_5016422874" evidence="11">
    <location>
        <begin position="24"/>
        <end position="777"/>
    </location>
</feature>
<feature type="region of interest" description="Disordered" evidence="10">
    <location>
        <begin position="403"/>
        <end position="429"/>
    </location>
</feature>
<dbReference type="Pfam" id="PF00263">
    <property type="entry name" value="Secretin"/>
    <property type="match status" value="1"/>
</dbReference>
<keyword evidence="15" id="KW-1185">Reference proteome</keyword>
<dbReference type="GO" id="GO:0009279">
    <property type="term" value="C:cell outer membrane"/>
    <property type="evidence" value="ECO:0007669"/>
    <property type="project" value="UniProtKB-SubCell"/>
</dbReference>